<keyword evidence="1" id="KW-0813">Transport</keyword>
<feature type="signal peptide" evidence="8">
    <location>
        <begin position="1"/>
        <end position="21"/>
    </location>
</feature>
<dbReference type="GO" id="GO:0009055">
    <property type="term" value="F:electron transfer activity"/>
    <property type="evidence" value="ECO:0007669"/>
    <property type="project" value="InterPro"/>
</dbReference>
<feature type="binding site" description="axial binding residue" evidence="7">
    <location>
        <position position="57"/>
    </location>
    <ligand>
        <name>heme c</name>
        <dbReference type="ChEBI" id="CHEBI:61717"/>
    </ligand>
    <ligandPart>
        <name>Fe</name>
        <dbReference type="ChEBI" id="CHEBI:18248"/>
    </ligandPart>
</feature>
<evidence type="ECO:0000256" key="4">
    <source>
        <dbReference type="ARBA" id="ARBA00022982"/>
    </source>
</evidence>
<dbReference type="Pfam" id="PF13442">
    <property type="entry name" value="Cytochrome_CBB3"/>
    <property type="match status" value="1"/>
</dbReference>
<keyword evidence="8" id="KW-0732">Signal</keyword>
<name>A0A081P9T1_9BACL</name>
<keyword evidence="11" id="KW-1185">Reference proteome</keyword>
<dbReference type="GO" id="GO:0005506">
    <property type="term" value="F:iron ion binding"/>
    <property type="evidence" value="ECO:0007669"/>
    <property type="project" value="InterPro"/>
</dbReference>
<dbReference type="PROSITE" id="PS51007">
    <property type="entry name" value="CYTC"/>
    <property type="match status" value="1"/>
</dbReference>
<evidence type="ECO:0000256" key="7">
    <source>
        <dbReference type="PIRSR" id="PIRSR000025-2"/>
    </source>
</evidence>
<dbReference type="PIRSF" id="PIRSF000025">
    <property type="entry name" value="Cytc_Bsub_c550"/>
    <property type="match status" value="1"/>
</dbReference>
<dbReference type="Proteomes" id="UP000028123">
    <property type="component" value="Unassembled WGS sequence"/>
</dbReference>
<dbReference type="PANTHER" id="PTHR37823:SF4">
    <property type="entry name" value="MENAQUINOL-CYTOCHROME C REDUCTASE CYTOCHROME B_C SUBUNIT"/>
    <property type="match status" value="1"/>
</dbReference>
<dbReference type="PROSITE" id="PS51257">
    <property type="entry name" value="PROKAR_LIPOPROTEIN"/>
    <property type="match status" value="1"/>
</dbReference>
<sequence>MKRAWIPLAVGLLLLAGLTTACGGGKSGAPANAPSKSAAGEASNAEAIYKANCVSCHGADLSGKVGPNLQKTGVKLSQEQITAKIQNGGGGMPSYKSTLKEPEIQALTEWLSAKK</sequence>
<evidence type="ECO:0000256" key="3">
    <source>
        <dbReference type="ARBA" id="ARBA00022723"/>
    </source>
</evidence>
<keyword evidence="5 7" id="KW-0408">Iron</keyword>
<feature type="binding site" description="axial binding residue" evidence="7">
    <location>
        <position position="92"/>
    </location>
    <ligand>
        <name>heme c</name>
        <dbReference type="ChEBI" id="CHEBI:61717"/>
    </ligand>
    <ligandPart>
        <name>Fe</name>
        <dbReference type="ChEBI" id="CHEBI:18248"/>
    </ligandPart>
</feature>
<evidence type="ECO:0000256" key="5">
    <source>
        <dbReference type="ARBA" id="ARBA00023004"/>
    </source>
</evidence>
<dbReference type="eggNOG" id="COG2010">
    <property type="taxonomic scope" value="Bacteria"/>
</dbReference>
<evidence type="ECO:0000256" key="2">
    <source>
        <dbReference type="ARBA" id="ARBA00022617"/>
    </source>
</evidence>
<feature type="domain" description="Cytochrome c" evidence="9">
    <location>
        <begin position="40"/>
        <end position="115"/>
    </location>
</feature>
<organism evidence="10 11">
    <name type="scientific">Paenibacillus tyrfis</name>
    <dbReference type="NCBI Taxonomy" id="1501230"/>
    <lineage>
        <taxon>Bacteria</taxon>
        <taxon>Bacillati</taxon>
        <taxon>Bacillota</taxon>
        <taxon>Bacilli</taxon>
        <taxon>Bacillales</taxon>
        <taxon>Paenibacillaceae</taxon>
        <taxon>Paenibacillus</taxon>
    </lineage>
</organism>
<feature type="binding site" description="covalent" evidence="6">
    <location>
        <position position="53"/>
    </location>
    <ligand>
        <name>heme c</name>
        <dbReference type="ChEBI" id="CHEBI:61717"/>
    </ligand>
</feature>
<dbReference type="InterPro" id="IPR012218">
    <property type="entry name" value="Cyt_c_BACSU-c550-type"/>
</dbReference>
<dbReference type="PANTHER" id="PTHR37823">
    <property type="entry name" value="CYTOCHROME C-553-LIKE"/>
    <property type="match status" value="1"/>
</dbReference>
<evidence type="ECO:0000259" key="9">
    <source>
        <dbReference type="PROSITE" id="PS51007"/>
    </source>
</evidence>
<keyword evidence="2 6" id="KW-0349">Heme</keyword>
<gene>
    <name evidence="10" type="ORF">ET33_19615</name>
</gene>
<feature type="chain" id="PRO_5038420136" description="Cytochrome c domain-containing protein" evidence="8">
    <location>
        <begin position="22"/>
        <end position="115"/>
    </location>
</feature>
<evidence type="ECO:0000313" key="10">
    <source>
        <dbReference type="EMBL" id="KEQ27454.1"/>
    </source>
</evidence>
<protein>
    <recommendedName>
        <fullName evidence="9">Cytochrome c domain-containing protein</fullName>
    </recommendedName>
</protein>
<dbReference type="SUPFAM" id="SSF46626">
    <property type="entry name" value="Cytochrome c"/>
    <property type="match status" value="1"/>
</dbReference>
<evidence type="ECO:0000256" key="8">
    <source>
        <dbReference type="SAM" id="SignalP"/>
    </source>
</evidence>
<dbReference type="AlphaFoldDB" id="A0A081P9T1"/>
<dbReference type="RefSeq" id="WP_036676230.1">
    <property type="nucleotide sequence ID" value="NZ_JNVM01000003.1"/>
</dbReference>
<evidence type="ECO:0000256" key="6">
    <source>
        <dbReference type="PIRSR" id="PIRSR000025-1"/>
    </source>
</evidence>
<dbReference type="Gene3D" id="1.10.760.10">
    <property type="entry name" value="Cytochrome c-like domain"/>
    <property type="match status" value="1"/>
</dbReference>
<evidence type="ECO:0000256" key="1">
    <source>
        <dbReference type="ARBA" id="ARBA00022448"/>
    </source>
</evidence>
<dbReference type="EMBL" id="JNVM01000003">
    <property type="protein sequence ID" value="KEQ27454.1"/>
    <property type="molecule type" value="Genomic_DNA"/>
</dbReference>
<dbReference type="InterPro" id="IPR036909">
    <property type="entry name" value="Cyt_c-like_dom_sf"/>
</dbReference>
<evidence type="ECO:0000313" key="11">
    <source>
        <dbReference type="Proteomes" id="UP000028123"/>
    </source>
</evidence>
<reference evidence="10 11" key="1">
    <citation type="submission" date="2014-06" db="EMBL/GenBank/DDBJ databases">
        <title>Draft genome sequence of Paenibacillus sp. MSt1.</title>
        <authorList>
            <person name="Aw Y.K."/>
            <person name="Ong K.S."/>
            <person name="Gan H.M."/>
            <person name="Lee S.M."/>
        </authorList>
    </citation>
    <scope>NUCLEOTIDE SEQUENCE [LARGE SCALE GENOMIC DNA]</scope>
    <source>
        <strain evidence="10 11">MSt1</strain>
    </source>
</reference>
<dbReference type="InterPro" id="IPR051811">
    <property type="entry name" value="Cytochrome_c550/c551-like"/>
</dbReference>
<dbReference type="InterPro" id="IPR009056">
    <property type="entry name" value="Cyt_c-like_dom"/>
</dbReference>
<comment type="PTM">
    <text evidence="6">Binds 1 heme c group covalently per subunit.</text>
</comment>
<dbReference type="GO" id="GO:0020037">
    <property type="term" value="F:heme binding"/>
    <property type="evidence" value="ECO:0007669"/>
    <property type="project" value="InterPro"/>
</dbReference>
<proteinExistence type="predicted"/>
<feature type="binding site" description="covalent" evidence="6">
    <location>
        <position position="56"/>
    </location>
    <ligand>
        <name>heme c</name>
        <dbReference type="ChEBI" id="CHEBI:61717"/>
    </ligand>
</feature>
<comment type="caution">
    <text evidence="10">The sequence shown here is derived from an EMBL/GenBank/DDBJ whole genome shotgun (WGS) entry which is preliminary data.</text>
</comment>
<keyword evidence="4" id="KW-0249">Electron transport</keyword>
<dbReference type="GO" id="GO:0016020">
    <property type="term" value="C:membrane"/>
    <property type="evidence" value="ECO:0007669"/>
    <property type="project" value="InterPro"/>
</dbReference>
<keyword evidence="3 7" id="KW-0479">Metal-binding</keyword>
<accession>A0A081P9T1</accession>